<evidence type="ECO:0000313" key="4">
    <source>
        <dbReference type="EMBL" id="KAJ8315183.1"/>
    </source>
</evidence>
<keyword evidence="5" id="KW-1185">Reference proteome</keyword>
<gene>
    <name evidence="4" type="ORF">KUTeg_007333</name>
</gene>
<reference evidence="4 5" key="1">
    <citation type="submission" date="2022-12" db="EMBL/GenBank/DDBJ databases">
        <title>Chromosome-level genome of Tegillarca granosa.</title>
        <authorList>
            <person name="Kim J."/>
        </authorList>
    </citation>
    <scope>NUCLEOTIDE SEQUENCE [LARGE SCALE GENOMIC DNA]</scope>
    <source>
        <strain evidence="4">Teg-2019</strain>
        <tissue evidence="4">Adductor muscle</tissue>
    </source>
</reference>
<comment type="caution">
    <text evidence="4">The sequence shown here is derived from an EMBL/GenBank/DDBJ whole genome shotgun (WGS) entry which is preliminary data.</text>
</comment>
<dbReference type="Pfam" id="PF00059">
    <property type="entry name" value="Lectin_C"/>
    <property type="match status" value="1"/>
</dbReference>
<proteinExistence type="predicted"/>
<dbReference type="InterPro" id="IPR016186">
    <property type="entry name" value="C-type_lectin-like/link_sf"/>
</dbReference>
<sequence length="240" mass="27812">MKITLICTLFYFGLITINFGYEEISDFSNKIGWKNQLESYTGCCVSLNQCADACCFNPFCSSFFYNDNDARCQLHSDVLNDTSFTVTSSGSRYYKCQKGKKMMKACPYLYLQLYCNGFGGNLAEPRSKDEYLYILRLLFRLHGTSLKDSFLYFIAYQGQAFWLGGRDNEIEGLWQWDSDNKEINFTAWGNGQPDNYGNEDYLCLALLSNFKWNDCPRLGYFDFICQMKYEASQKKTISNN</sequence>
<feature type="domain" description="Apple" evidence="3">
    <location>
        <begin position="7"/>
        <end position="98"/>
    </location>
</feature>
<dbReference type="PANTHER" id="PTHR22803">
    <property type="entry name" value="MANNOSE, PHOSPHOLIPASE, LECTIN RECEPTOR RELATED"/>
    <property type="match status" value="1"/>
</dbReference>
<dbReference type="SUPFAM" id="SSF56436">
    <property type="entry name" value="C-type lectin-like"/>
    <property type="match status" value="1"/>
</dbReference>
<accession>A0ABQ9FCY7</accession>
<dbReference type="InterPro" id="IPR001304">
    <property type="entry name" value="C-type_lectin-like"/>
</dbReference>
<dbReference type="Proteomes" id="UP001217089">
    <property type="component" value="Unassembled WGS sequence"/>
</dbReference>
<evidence type="ECO:0000259" key="2">
    <source>
        <dbReference type="PROSITE" id="PS50041"/>
    </source>
</evidence>
<protein>
    <recommendedName>
        <fullName evidence="6">C-type lectin domain-containing protein</fullName>
    </recommendedName>
</protein>
<dbReference type="PROSITE" id="PS50041">
    <property type="entry name" value="C_TYPE_LECTIN_2"/>
    <property type="match status" value="1"/>
</dbReference>
<keyword evidence="1" id="KW-0732">Signal</keyword>
<evidence type="ECO:0000256" key="1">
    <source>
        <dbReference type="SAM" id="SignalP"/>
    </source>
</evidence>
<dbReference type="InterPro" id="IPR016187">
    <property type="entry name" value="CTDL_fold"/>
</dbReference>
<feature type="chain" id="PRO_5046615600" description="C-type lectin domain-containing protein" evidence="1">
    <location>
        <begin position="21"/>
        <end position="240"/>
    </location>
</feature>
<dbReference type="EMBL" id="JARBDR010000337">
    <property type="protein sequence ID" value="KAJ8315183.1"/>
    <property type="molecule type" value="Genomic_DNA"/>
</dbReference>
<dbReference type="PROSITE" id="PS50948">
    <property type="entry name" value="PAN"/>
    <property type="match status" value="1"/>
</dbReference>
<dbReference type="CDD" id="cd00037">
    <property type="entry name" value="CLECT"/>
    <property type="match status" value="1"/>
</dbReference>
<dbReference type="Gene3D" id="3.10.100.10">
    <property type="entry name" value="Mannose-Binding Protein A, subunit A"/>
    <property type="match status" value="1"/>
</dbReference>
<evidence type="ECO:0008006" key="6">
    <source>
        <dbReference type="Google" id="ProtNLM"/>
    </source>
</evidence>
<feature type="signal peptide" evidence="1">
    <location>
        <begin position="1"/>
        <end position="20"/>
    </location>
</feature>
<dbReference type="SMART" id="SM00034">
    <property type="entry name" value="CLECT"/>
    <property type="match status" value="1"/>
</dbReference>
<dbReference type="InterPro" id="IPR003609">
    <property type="entry name" value="Pan_app"/>
</dbReference>
<name>A0ABQ9FCY7_TEGGR</name>
<evidence type="ECO:0000313" key="5">
    <source>
        <dbReference type="Proteomes" id="UP001217089"/>
    </source>
</evidence>
<feature type="domain" description="C-type lectin" evidence="2">
    <location>
        <begin position="102"/>
        <end position="226"/>
    </location>
</feature>
<evidence type="ECO:0000259" key="3">
    <source>
        <dbReference type="PROSITE" id="PS50948"/>
    </source>
</evidence>
<dbReference type="InterPro" id="IPR050111">
    <property type="entry name" value="C-type_lectin/snaclec_domain"/>
</dbReference>
<organism evidence="4 5">
    <name type="scientific">Tegillarca granosa</name>
    <name type="common">Malaysian cockle</name>
    <name type="synonym">Anadara granosa</name>
    <dbReference type="NCBI Taxonomy" id="220873"/>
    <lineage>
        <taxon>Eukaryota</taxon>
        <taxon>Metazoa</taxon>
        <taxon>Spiralia</taxon>
        <taxon>Lophotrochozoa</taxon>
        <taxon>Mollusca</taxon>
        <taxon>Bivalvia</taxon>
        <taxon>Autobranchia</taxon>
        <taxon>Pteriomorphia</taxon>
        <taxon>Arcoida</taxon>
        <taxon>Arcoidea</taxon>
        <taxon>Arcidae</taxon>
        <taxon>Tegillarca</taxon>
    </lineage>
</organism>